<evidence type="ECO:0000313" key="4">
    <source>
        <dbReference type="EMBL" id="GMM47953.1"/>
    </source>
</evidence>
<dbReference type="InterPro" id="IPR024253">
    <property type="entry name" value="Phosducin_thioredoxin-like_dom"/>
</dbReference>
<feature type="domain" description="Phosducin" evidence="3">
    <location>
        <begin position="42"/>
        <end position="216"/>
    </location>
</feature>
<protein>
    <submittedName>
        <fullName evidence="4">Plp2 protein</fullName>
    </submittedName>
</protein>
<evidence type="ECO:0000259" key="3">
    <source>
        <dbReference type="Pfam" id="PF02114"/>
    </source>
</evidence>
<feature type="region of interest" description="Disordered" evidence="2">
    <location>
        <begin position="229"/>
        <end position="248"/>
    </location>
</feature>
<sequence>MMPGGGGKFQVEVDPTEDTEWNDILRDKGIIPPKESDGKEELEEMIDEAIKSNYENRLEGKDLDELEELEGLEDDDFLEMYKNKRINEMKNLQKNNDKLFGQVIEISKPDWNVEITEASEKYTVFVHLKNESVLQSRLLSLILRKVSNDYKNIKFVEIESKRAIENYPDNNCPTILIYKNGELIKQLVTLLMLNGNDTKSNDIVKLLVDLKCIDEKVYEKNRELELEEEFNNNNASDDDYDDDDDFFN</sequence>
<dbReference type="AlphaFoldDB" id="A0AAV5RAX1"/>
<dbReference type="GO" id="GO:0006457">
    <property type="term" value="P:protein folding"/>
    <property type="evidence" value="ECO:0007669"/>
    <property type="project" value="TreeGrafter"/>
</dbReference>
<evidence type="ECO:0000256" key="2">
    <source>
        <dbReference type="SAM" id="MobiDB-lite"/>
    </source>
</evidence>
<dbReference type="Proteomes" id="UP001378960">
    <property type="component" value="Unassembled WGS sequence"/>
</dbReference>
<dbReference type="Gene3D" id="3.40.30.10">
    <property type="entry name" value="Glutaredoxin"/>
    <property type="match status" value="1"/>
</dbReference>
<name>A0AAV5RAX1_PICKL</name>
<evidence type="ECO:0000313" key="5">
    <source>
        <dbReference type="Proteomes" id="UP001378960"/>
    </source>
</evidence>
<dbReference type="InterPro" id="IPR051498">
    <property type="entry name" value="Phosducin-like_chap/apop_reg"/>
</dbReference>
<dbReference type="SUPFAM" id="SSF52833">
    <property type="entry name" value="Thioredoxin-like"/>
    <property type="match status" value="1"/>
</dbReference>
<dbReference type="GO" id="GO:0005737">
    <property type="term" value="C:cytoplasm"/>
    <property type="evidence" value="ECO:0007669"/>
    <property type="project" value="TreeGrafter"/>
</dbReference>
<dbReference type="PANTHER" id="PTHR45809:SF3">
    <property type="entry name" value="VIRAL IAP-ASSOCIATED FACTOR HOMOLOG"/>
    <property type="match status" value="1"/>
</dbReference>
<proteinExistence type="inferred from homology"/>
<keyword evidence="5" id="KW-1185">Reference proteome</keyword>
<dbReference type="Pfam" id="PF02114">
    <property type="entry name" value="Phosducin"/>
    <property type="match status" value="1"/>
</dbReference>
<dbReference type="PANTHER" id="PTHR45809">
    <property type="entry name" value="VIRAL IAP-ASSOCIATED FACTOR HOMOLOG"/>
    <property type="match status" value="1"/>
</dbReference>
<evidence type="ECO:0000256" key="1">
    <source>
        <dbReference type="ARBA" id="ARBA00009686"/>
    </source>
</evidence>
<accession>A0AAV5RAX1</accession>
<comment type="caution">
    <text evidence="4">The sequence shown here is derived from an EMBL/GenBank/DDBJ whole genome shotgun (WGS) entry which is preliminary data.</text>
</comment>
<organism evidence="4 5">
    <name type="scientific">Pichia kluyveri</name>
    <name type="common">Yeast</name>
    <dbReference type="NCBI Taxonomy" id="36015"/>
    <lineage>
        <taxon>Eukaryota</taxon>
        <taxon>Fungi</taxon>
        <taxon>Dikarya</taxon>
        <taxon>Ascomycota</taxon>
        <taxon>Saccharomycotina</taxon>
        <taxon>Pichiomycetes</taxon>
        <taxon>Pichiales</taxon>
        <taxon>Pichiaceae</taxon>
        <taxon>Pichia</taxon>
    </lineage>
</organism>
<gene>
    <name evidence="4" type="ORF">DAPK24_045510</name>
</gene>
<dbReference type="EMBL" id="BTGB01000009">
    <property type="protein sequence ID" value="GMM47953.1"/>
    <property type="molecule type" value="Genomic_DNA"/>
</dbReference>
<dbReference type="InterPro" id="IPR036249">
    <property type="entry name" value="Thioredoxin-like_sf"/>
</dbReference>
<reference evidence="4 5" key="1">
    <citation type="journal article" date="2023" name="Elife">
        <title>Identification of key yeast species and microbe-microbe interactions impacting larval growth of Drosophila in the wild.</title>
        <authorList>
            <person name="Mure A."/>
            <person name="Sugiura Y."/>
            <person name="Maeda R."/>
            <person name="Honda K."/>
            <person name="Sakurai N."/>
            <person name="Takahashi Y."/>
            <person name="Watada M."/>
            <person name="Katoh T."/>
            <person name="Gotoh A."/>
            <person name="Gotoh Y."/>
            <person name="Taniguchi I."/>
            <person name="Nakamura K."/>
            <person name="Hayashi T."/>
            <person name="Katayama T."/>
            <person name="Uemura T."/>
            <person name="Hattori Y."/>
        </authorList>
    </citation>
    <scope>NUCLEOTIDE SEQUENCE [LARGE SCALE GENOMIC DNA]</scope>
    <source>
        <strain evidence="4 5">PK-24</strain>
    </source>
</reference>
<comment type="similarity">
    <text evidence="1">Belongs to the phosducin family.</text>
</comment>